<evidence type="ECO:0000313" key="1">
    <source>
        <dbReference type="EMBL" id="OCA85260.1"/>
    </source>
</evidence>
<comment type="caution">
    <text evidence="1">The sequence shown here is derived from an EMBL/GenBank/DDBJ whole genome shotgun (WGS) entry which is preliminary data.</text>
</comment>
<dbReference type="Proteomes" id="UP000092578">
    <property type="component" value="Unassembled WGS sequence"/>
</dbReference>
<reference evidence="2" key="1">
    <citation type="submission" date="2016-05" db="EMBL/GenBank/DDBJ databases">
        <authorList>
            <person name="Liu B."/>
            <person name="Wang J."/>
            <person name="Zhu Y."/>
            <person name="Liu G."/>
            <person name="Chen Q."/>
            <person name="Chen Z."/>
            <person name="Lan J."/>
            <person name="Che J."/>
            <person name="Ge C."/>
            <person name="Shi H."/>
            <person name="Pan Z."/>
            <person name="Liu X."/>
        </authorList>
    </citation>
    <scope>NUCLEOTIDE SEQUENCE [LARGE SCALE GENOMIC DNA]</scope>
    <source>
        <strain evidence="2">FJAT-27215</strain>
    </source>
</reference>
<proteinExistence type="predicted"/>
<sequence>MIDRLSLGETAYFYHINTRLPDNFIKNLFITVSKRKSGPYAARVINAPYTISGKDISYSLCIFKYKGKPNFLEGEGNEEEIKYAYLLLLQYSNMLVINKKNISGFNSLLKNHISDVDYTTISRLFLNNNSTFEKISMLNMDINNNSIRKRNIEANDLQNSFSPIYSSKYIVNNMRIKENDNRISLAFNTSKINRLGKKVTIFDYFKWAVEIVDKVEAFELAESYLDNFSTPISTKSILGSLEPTSVLFLFNDLIDDIDNGLIEDTVYNFEGKEKKINLQKFLIKLDTFCKIEQDKINTKTYKIENLIDKNLKLKINKSSIIVNSKKLKNIIIKYQSKHITLLEYINKNQTFIVAFSEVEYVYSNKKLFKDSKLLENLDSFLEVLVPYDSLKKITSEKGNNYPTSSVSFDKQSLFFFIENTLALDVDYLFCDDLGNEFADFISIKNLQKICYYHAKYGESTLSASDFQIVIGQALKNIGNMNMSPSNLERKITRWHKNIPKTNIALKRVGDSVTAGGASLLKTLNSPSSIKEIFIVVNFLSKSQLENGLKNLKEGKSCPHQVVQILWLLSSFISTCKELGIIARITCLP</sequence>
<accession>A0A1B9AN22</accession>
<dbReference type="EMBL" id="MAYT01000027">
    <property type="protein sequence ID" value="OCA85260.1"/>
    <property type="molecule type" value="Genomic_DNA"/>
</dbReference>
<dbReference type="RefSeq" id="WP_065411228.1">
    <property type="nucleotide sequence ID" value="NZ_MAYT01000027.1"/>
</dbReference>
<name>A0A1B9AN22_9BACI</name>
<gene>
    <name evidence="1" type="ORF">A8F95_11355</name>
</gene>
<keyword evidence="2" id="KW-1185">Reference proteome</keyword>
<dbReference type="AlphaFoldDB" id="A0A1B9AN22"/>
<evidence type="ECO:0000313" key="2">
    <source>
        <dbReference type="Proteomes" id="UP000092578"/>
    </source>
</evidence>
<protein>
    <submittedName>
        <fullName evidence="1">Uncharacterized protein</fullName>
    </submittedName>
</protein>
<organism evidence="1 2">
    <name type="scientific">Pseudobacillus wudalianchiensis</name>
    <dbReference type="NCBI Taxonomy" id="1743143"/>
    <lineage>
        <taxon>Bacteria</taxon>
        <taxon>Bacillati</taxon>
        <taxon>Bacillota</taxon>
        <taxon>Bacilli</taxon>
        <taxon>Bacillales</taxon>
        <taxon>Bacillaceae</taxon>
        <taxon>Pseudobacillus</taxon>
    </lineage>
</organism>